<comment type="catalytic activity">
    <reaction evidence="5">
        <text>3'-dephospho-CoA + ATP = ADP + CoA + H(+)</text>
        <dbReference type="Rhea" id="RHEA:18245"/>
        <dbReference type="ChEBI" id="CHEBI:15378"/>
        <dbReference type="ChEBI" id="CHEBI:30616"/>
        <dbReference type="ChEBI" id="CHEBI:57287"/>
        <dbReference type="ChEBI" id="CHEBI:57328"/>
        <dbReference type="ChEBI" id="CHEBI:456216"/>
        <dbReference type="EC" id="2.7.1.24"/>
    </reaction>
</comment>
<keyword evidence="5" id="KW-0963">Cytoplasm</keyword>
<keyword evidence="5 7" id="KW-0418">Kinase</keyword>
<reference evidence="7 8" key="1">
    <citation type="submission" date="2016-10" db="EMBL/GenBank/DDBJ databases">
        <authorList>
            <person name="de Groot N.N."/>
        </authorList>
    </citation>
    <scope>NUCLEOTIDE SEQUENCE [LARGE SCALE GENOMIC DNA]</scope>
    <source>
        <strain evidence="7 8">LMG 24775</strain>
    </source>
</reference>
<dbReference type="GO" id="GO:0005524">
    <property type="term" value="F:ATP binding"/>
    <property type="evidence" value="ECO:0007669"/>
    <property type="project" value="UniProtKB-UniRule"/>
</dbReference>
<dbReference type="GO" id="GO:0005737">
    <property type="term" value="C:cytoplasm"/>
    <property type="evidence" value="ECO:0007669"/>
    <property type="project" value="UniProtKB-SubCell"/>
</dbReference>
<accession>A0A1H3L1L3</accession>
<comment type="pathway">
    <text evidence="5">Cofactor biosynthesis; coenzyme A biosynthesis; CoA from (R)-pantothenate: step 5/5.</text>
</comment>
<evidence type="ECO:0000256" key="3">
    <source>
        <dbReference type="ARBA" id="ARBA00022840"/>
    </source>
</evidence>
<dbReference type="UniPathway" id="UPA00241">
    <property type="reaction ID" value="UER00356"/>
</dbReference>
<evidence type="ECO:0000256" key="6">
    <source>
        <dbReference type="NCBIfam" id="TIGR00152"/>
    </source>
</evidence>
<keyword evidence="2 5" id="KW-0547">Nucleotide-binding</keyword>
<protein>
    <recommendedName>
        <fullName evidence="5 6">Dephospho-CoA kinase</fullName>
        <ecNumber evidence="5 6">2.7.1.24</ecNumber>
    </recommendedName>
    <alternativeName>
        <fullName evidence="5">Dephosphocoenzyme A kinase</fullName>
    </alternativeName>
</protein>
<keyword evidence="5" id="KW-0808">Transferase</keyword>
<dbReference type="CDD" id="cd02022">
    <property type="entry name" value="DPCK"/>
    <property type="match status" value="1"/>
</dbReference>
<dbReference type="Pfam" id="PF01121">
    <property type="entry name" value="CoaE"/>
    <property type="match status" value="1"/>
</dbReference>
<dbReference type="Gene3D" id="3.40.50.300">
    <property type="entry name" value="P-loop containing nucleotide triphosphate hydrolases"/>
    <property type="match status" value="1"/>
</dbReference>
<dbReference type="InterPro" id="IPR027417">
    <property type="entry name" value="P-loop_NTPase"/>
</dbReference>
<comment type="similarity">
    <text evidence="1 5">Belongs to the CoaE family.</text>
</comment>
<evidence type="ECO:0000256" key="5">
    <source>
        <dbReference type="HAMAP-Rule" id="MF_00376"/>
    </source>
</evidence>
<comment type="function">
    <text evidence="5">Catalyzes the phosphorylation of the 3'-hydroxyl group of dephosphocoenzyme A to form coenzyme A.</text>
</comment>
<dbReference type="PROSITE" id="PS51219">
    <property type="entry name" value="DPCK"/>
    <property type="match status" value="1"/>
</dbReference>
<sequence>MAPSIAPPLLARPFRLGLTGGIGSGKSTVAAQLGLRGAAVIDADQISRSLTAPEGAALPEIARVFGPELIDASGALDRTRMRELVFQQPSARQQLEAIVHPLVAQQTSRQVEQATVAGCRLIVHDIPLLVESGRWPAMLDAVLVVDCRTETQIARVIARNGLPREAVQAIISAQATRAARLAAADWVLYNDEAMTIEALRACTDRISAWFGL</sequence>
<feature type="binding site" evidence="5">
    <location>
        <begin position="23"/>
        <end position="28"/>
    </location>
    <ligand>
        <name>ATP</name>
        <dbReference type="ChEBI" id="CHEBI:30616"/>
    </ligand>
</feature>
<dbReference type="GO" id="GO:0004140">
    <property type="term" value="F:dephospho-CoA kinase activity"/>
    <property type="evidence" value="ECO:0007669"/>
    <property type="project" value="UniProtKB-UniRule"/>
</dbReference>
<keyword evidence="3 5" id="KW-0067">ATP-binding</keyword>
<dbReference type="HAMAP" id="MF_00376">
    <property type="entry name" value="Dephospho_CoA_kinase"/>
    <property type="match status" value="1"/>
</dbReference>
<name>A0A1H3L1L3_9BURK</name>
<evidence type="ECO:0000256" key="4">
    <source>
        <dbReference type="ARBA" id="ARBA00022993"/>
    </source>
</evidence>
<evidence type="ECO:0000256" key="2">
    <source>
        <dbReference type="ARBA" id="ARBA00022741"/>
    </source>
</evidence>
<evidence type="ECO:0000313" key="8">
    <source>
        <dbReference type="Proteomes" id="UP000183417"/>
    </source>
</evidence>
<comment type="subcellular location">
    <subcellularLocation>
        <location evidence="5">Cytoplasm</location>
    </subcellularLocation>
</comment>
<dbReference type="Proteomes" id="UP000183417">
    <property type="component" value="Unassembled WGS sequence"/>
</dbReference>
<dbReference type="AlphaFoldDB" id="A0A1H3L1L3"/>
<dbReference type="RefSeq" id="WP_016445608.1">
    <property type="nucleotide sequence ID" value="NZ_CP069318.1"/>
</dbReference>
<dbReference type="PANTHER" id="PTHR10695">
    <property type="entry name" value="DEPHOSPHO-COA KINASE-RELATED"/>
    <property type="match status" value="1"/>
</dbReference>
<dbReference type="InterPro" id="IPR001977">
    <property type="entry name" value="Depp_CoAkinase"/>
</dbReference>
<gene>
    <name evidence="5" type="primary">coaE</name>
    <name evidence="7" type="ORF">SAMN05421547_10613</name>
</gene>
<keyword evidence="4 5" id="KW-0173">Coenzyme A biosynthesis</keyword>
<dbReference type="NCBIfam" id="TIGR00152">
    <property type="entry name" value="dephospho-CoA kinase"/>
    <property type="match status" value="1"/>
</dbReference>
<dbReference type="GO" id="GO:0015937">
    <property type="term" value="P:coenzyme A biosynthetic process"/>
    <property type="evidence" value="ECO:0007669"/>
    <property type="project" value="UniProtKB-UniRule"/>
</dbReference>
<proteinExistence type="inferred from homology"/>
<organism evidence="7 8">
    <name type="scientific">Delftia lacustris</name>
    <dbReference type="NCBI Taxonomy" id="558537"/>
    <lineage>
        <taxon>Bacteria</taxon>
        <taxon>Pseudomonadati</taxon>
        <taxon>Pseudomonadota</taxon>
        <taxon>Betaproteobacteria</taxon>
        <taxon>Burkholderiales</taxon>
        <taxon>Comamonadaceae</taxon>
        <taxon>Delftia</taxon>
    </lineage>
</organism>
<dbReference type="EC" id="2.7.1.24" evidence="5 6"/>
<dbReference type="SUPFAM" id="SSF52540">
    <property type="entry name" value="P-loop containing nucleoside triphosphate hydrolases"/>
    <property type="match status" value="1"/>
</dbReference>
<evidence type="ECO:0000256" key="1">
    <source>
        <dbReference type="ARBA" id="ARBA00009018"/>
    </source>
</evidence>
<evidence type="ECO:0000313" key="7">
    <source>
        <dbReference type="EMBL" id="SDY58313.1"/>
    </source>
</evidence>
<dbReference type="GeneID" id="94690460"/>
<dbReference type="PANTHER" id="PTHR10695:SF46">
    <property type="entry name" value="BIFUNCTIONAL COENZYME A SYNTHASE-RELATED"/>
    <property type="match status" value="1"/>
</dbReference>
<dbReference type="EMBL" id="FNPE01000006">
    <property type="protein sequence ID" value="SDY58313.1"/>
    <property type="molecule type" value="Genomic_DNA"/>
</dbReference>